<comment type="caution">
    <text evidence="3">The sequence shown here is derived from an EMBL/GenBank/DDBJ whole genome shotgun (WGS) entry which is preliminary data.</text>
</comment>
<evidence type="ECO:0000313" key="3">
    <source>
        <dbReference type="EMBL" id="CAH2008405.1"/>
    </source>
</evidence>
<dbReference type="Proteomes" id="UP001152888">
    <property type="component" value="Unassembled WGS sequence"/>
</dbReference>
<dbReference type="EMBL" id="CAKOFQ010007807">
    <property type="protein sequence ID" value="CAH2008405.1"/>
    <property type="molecule type" value="Genomic_DNA"/>
</dbReference>
<evidence type="ECO:0000256" key="2">
    <source>
        <dbReference type="SAM" id="Phobius"/>
    </source>
</evidence>
<keyword evidence="4" id="KW-1185">Reference proteome</keyword>
<sequence>MGRDFKNVEQNPFISGDSHHVEIGKKNPQTRPRARRKYIIAPVILVIVIVILVLAFTTNVFSKKTQGVLVPPNPTKPLPPSASTLHVMDKGAICADGPPCAEIGK</sequence>
<gene>
    <name evidence="3" type="ORF">ACAOBT_LOCUS30223</name>
</gene>
<name>A0A9P0M426_ACAOB</name>
<keyword evidence="2" id="KW-1133">Transmembrane helix</keyword>
<feature type="transmembrane region" description="Helical" evidence="2">
    <location>
        <begin position="38"/>
        <end position="56"/>
    </location>
</feature>
<reference evidence="3" key="1">
    <citation type="submission" date="2022-03" db="EMBL/GenBank/DDBJ databases">
        <authorList>
            <person name="Sayadi A."/>
        </authorList>
    </citation>
    <scope>NUCLEOTIDE SEQUENCE</scope>
</reference>
<organism evidence="3 4">
    <name type="scientific">Acanthoscelides obtectus</name>
    <name type="common">Bean weevil</name>
    <name type="synonym">Bruchus obtectus</name>
    <dbReference type="NCBI Taxonomy" id="200917"/>
    <lineage>
        <taxon>Eukaryota</taxon>
        <taxon>Metazoa</taxon>
        <taxon>Ecdysozoa</taxon>
        <taxon>Arthropoda</taxon>
        <taxon>Hexapoda</taxon>
        <taxon>Insecta</taxon>
        <taxon>Pterygota</taxon>
        <taxon>Neoptera</taxon>
        <taxon>Endopterygota</taxon>
        <taxon>Coleoptera</taxon>
        <taxon>Polyphaga</taxon>
        <taxon>Cucujiformia</taxon>
        <taxon>Chrysomeloidea</taxon>
        <taxon>Chrysomelidae</taxon>
        <taxon>Bruchinae</taxon>
        <taxon>Bruchini</taxon>
        <taxon>Acanthoscelides</taxon>
    </lineage>
</organism>
<evidence type="ECO:0000256" key="1">
    <source>
        <dbReference type="SAM" id="MobiDB-lite"/>
    </source>
</evidence>
<proteinExistence type="predicted"/>
<accession>A0A9P0M426</accession>
<evidence type="ECO:0000313" key="4">
    <source>
        <dbReference type="Proteomes" id="UP001152888"/>
    </source>
</evidence>
<keyword evidence="2" id="KW-0812">Transmembrane</keyword>
<dbReference type="AlphaFoldDB" id="A0A9P0M426"/>
<feature type="region of interest" description="Disordered" evidence="1">
    <location>
        <begin position="1"/>
        <end position="32"/>
    </location>
</feature>
<dbReference type="OrthoDB" id="6781265at2759"/>
<protein>
    <submittedName>
        <fullName evidence="3">Uncharacterized protein</fullName>
    </submittedName>
</protein>
<keyword evidence="2" id="KW-0472">Membrane</keyword>